<evidence type="ECO:0000259" key="10">
    <source>
        <dbReference type="PROSITE" id="PS50106"/>
    </source>
</evidence>
<sequence length="284" mass="30562">MALLSGQAQSRISRSIANLLLVALVLYLGVVLARITWLIAWDDKPVPRAPVSEGSGSLAMGNRATDSMAIYDFFGRSERAIEVAEADRRSAPETRLRLRLEGVLVAQRPEDSGAIVAGSNGETAYYRVGEVLPGNAELAEVEPGRVLIRRGGRYESLAFEESVSSDLVAEVAAEPAESSPDAFLANAREQIDSQGIAALAPFGLSPVDNSGMSGYVYDGSNAMLNAVNLQAGDVVTAINGQRLGNIDQDKALLENWRDQSQLEIEIERDGSILTISYAIPEQWR</sequence>
<keyword evidence="4" id="KW-0997">Cell inner membrane</keyword>
<evidence type="ECO:0000256" key="1">
    <source>
        <dbReference type="ARBA" id="ARBA00004533"/>
    </source>
</evidence>
<dbReference type="InterPro" id="IPR001478">
    <property type="entry name" value="PDZ"/>
</dbReference>
<dbReference type="InterPro" id="IPR036034">
    <property type="entry name" value="PDZ_sf"/>
</dbReference>
<dbReference type="SUPFAM" id="SSF50156">
    <property type="entry name" value="PDZ domain-like"/>
    <property type="match status" value="1"/>
</dbReference>
<protein>
    <submittedName>
        <fullName evidence="11">General secretion pathway protein GspC</fullName>
    </submittedName>
</protein>
<dbReference type="GO" id="GO:0015031">
    <property type="term" value="P:protein transport"/>
    <property type="evidence" value="ECO:0007669"/>
    <property type="project" value="UniProtKB-KW"/>
</dbReference>
<dbReference type="Gene3D" id="2.30.42.10">
    <property type="match status" value="1"/>
</dbReference>
<reference evidence="11 12" key="1">
    <citation type="submission" date="2017-09" db="EMBL/GenBank/DDBJ databases">
        <title>The draft genome sequences of Marinobacter guineae M3B.</title>
        <authorList>
            <person name="Cao J."/>
        </authorList>
    </citation>
    <scope>NUCLEOTIDE SEQUENCE [LARGE SCALE GENOMIC DNA]</scope>
    <source>
        <strain evidence="11 12">M3B</strain>
    </source>
</reference>
<dbReference type="RefSeq" id="WP_099616810.1">
    <property type="nucleotide sequence ID" value="NZ_KZ319339.1"/>
</dbReference>
<keyword evidence="8 9" id="KW-0472">Membrane</keyword>
<dbReference type="AlphaFoldDB" id="A0A2G1VJ45"/>
<dbReference type="InterPro" id="IPR024961">
    <property type="entry name" value="T2SS_GspC_N"/>
</dbReference>
<evidence type="ECO:0000313" key="11">
    <source>
        <dbReference type="EMBL" id="PHQ26734.1"/>
    </source>
</evidence>
<evidence type="ECO:0000256" key="8">
    <source>
        <dbReference type="ARBA" id="ARBA00023136"/>
    </source>
</evidence>
<evidence type="ECO:0000256" key="2">
    <source>
        <dbReference type="ARBA" id="ARBA00022448"/>
    </source>
</evidence>
<dbReference type="Pfam" id="PF11356">
    <property type="entry name" value="T2SSC"/>
    <property type="match status" value="1"/>
</dbReference>
<evidence type="ECO:0000256" key="7">
    <source>
        <dbReference type="ARBA" id="ARBA00022989"/>
    </source>
</evidence>
<keyword evidence="12" id="KW-1185">Reference proteome</keyword>
<dbReference type="OrthoDB" id="5574088at2"/>
<keyword evidence="7 9" id="KW-1133">Transmembrane helix</keyword>
<dbReference type="PROSITE" id="PS50106">
    <property type="entry name" value="PDZ"/>
    <property type="match status" value="1"/>
</dbReference>
<organism evidence="11 12">
    <name type="scientific">Marinobacter guineae</name>
    <dbReference type="NCBI Taxonomy" id="432303"/>
    <lineage>
        <taxon>Bacteria</taxon>
        <taxon>Pseudomonadati</taxon>
        <taxon>Pseudomonadota</taxon>
        <taxon>Gammaproteobacteria</taxon>
        <taxon>Pseudomonadales</taxon>
        <taxon>Marinobacteraceae</taxon>
        <taxon>Marinobacter</taxon>
    </lineage>
</organism>
<evidence type="ECO:0000256" key="6">
    <source>
        <dbReference type="ARBA" id="ARBA00022927"/>
    </source>
</evidence>
<evidence type="ECO:0000256" key="9">
    <source>
        <dbReference type="SAM" id="Phobius"/>
    </source>
</evidence>
<comment type="caution">
    <text evidence="11">The sequence shown here is derived from an EMBL/GenBank/DDBJ whole genome shotgun (WGS) entry which is preliminary data.</text>
</comment>
<comment type="subcellular location">
    <subcellularLocation>
        <location evidence="1">Cell inner membrane</location>
    </subcellularLocation>
</comment>
<evidence type="ECO:0000256" key="3">
    <source>
        <dbReference type="ARBA" id="ARBA00022475"/>
    </source>
</evidence>
<name>A0A2G1VJ45_9GAMM</name>
<keyword evidence="3" id="KW-1003">Cell membrane</keyword>
<evidence type="ECO:0000256" key="5">
    <source>
        <dbReference type="ARBA" id="ARBA00022692"/>
    </source>
</evidence>
<accession>A0A2G1VJ45</accession>
<keyword evidence="2" id="KW-0813">Transport</keyword>
<evidence type="ECO:0000313" key="12">
    <source>
        <dbReference type="Proteomes" id="UP000229044"/>
    </source>
</evidence>
<dbReference type="EMBL" id="NTFI01000001">
    <property type="protein sequence ID" value="PHQ26734.1"/>
    <property type="molecule type" value="Genomic_DNA"/>
</dbReference>
<dbReference type="Gene3D" id="2.30.30.830">
    <property type="match status" value="1"/>
</dbReference>
<proteinExistence type="predicted"/>
<feature type="transmembrane region" description="Helical" evidence="9">
    <location>
        <begin position="20"/>
        <end position="41"/>
    </location>
</feature>
<dbReference type="GO" id="GO:0005886">
    <property type="term" value="C:plasma membrane"/>
    <property type="evidence" value="ECO:0007669"/>
    <property type="project" value="UniProtKB-SubCell"/>
</dbReference>
<keyword evidence="5 9" id="KW-0812">Transmembrane</keyword>
<dbReference type="Proteomes" id="UP000229044">
    <property type="component" value="Unassembled WGS sequence"/>
</dbReference>
<gene>
    <name evidence="11" type="ORF">CLH62_03885</name>
</gene>
<evidence type="ECO:0000256" key="4">
    <source>
        <dbReference type="ARBA" id="ARBA00022519"/>
    </source>
</evidence>
<feature type="domain" description="PDZ" evidence="10">
    <location>
        <begin position="186"/>
        <end position="270"/>
    </location>
</feature>
<keyword evidence="6" id="KW-0653">Protein transport</keyword>